<evidence type="ECO:0000256" key="1">
    <source>
        <dbReference type="SAM" id="SignalP"/>
    </source>
</evidence>
<reference evidence="2" key="2">
    <citation type="journal article" date="2021" name="PeerJ">
        <title>Extensive microbial diversity within the chicken gut microbiome revealed by metagenomics and culture.</title>
        <authorList>
            <person name="Gilroy R."/>
            <person name="Ravi A."/>
            <person name="Getino M."/>
            <person name="Pursley I."/>
            <person name="Horton D.L."/>
            <person name="Alikhan N.F."/>
            <person name="Baker D."/>
            <person name="Gharbi K."/>
            <person name="Hall N."/>
            <person name="Watson M."/>
            <person name="Adriaenssens E.M."/>
            <person name="Foster-Nyarko E."/>
            <person name="Jarju S."/>
            <person name="Secka A."/>
            <person name="Antonio M."/>
            <person name="Oren A."/>
            <person name="Chaudhuri R.R."/>
            <person name="La Ragione R."/>
            <person name="Hildebrand F."/>
            <person name="Pallen M.J."/>
        </authorList>
    </citation>
    <scope>NUCLEOTIDE SEQUENCE</scope>
    <source>
        <strain evidence="2">11159</strain>
    </source>
</reference>
<reference evidence="2" key="1">
    <citation type="submission" date="2020-10" db="EMBL/GenBank/DDBJ databases">
        <authorList>
            <person name="Gilroy R."/>
        </authorList>
    </citation>
    <scope>NUCLEOTIDE SEQUENCE</scope>
    <source>
        <strain evidence="2">11159</strain>
    </source>
</reference>
<evidence type="ECO:0000313" key="3">
    <source>
        <dbReference type="Proteomes" id="UP000823613"/>
    </source>
</evidence>
<comment type="caution">
    <text evidence="2">The sequence shown here is derived from an EMBL/GenBank/DDBJ whole genome shotgun (WGS) entry which is preliminary data.</text>
</comment>
<evidence type="ECO:0008006" key="4">
    <source>
        <dbReference type="Google" id="ProtNLM"/>
    </source>
</evidence>
<dbReference type="EMBL" id="JADIMY010000038">
    <property type="protein sequence ID" value="MBO8427281.1"/>
    <property type="molecule type" value="Genomic_DNA"/>
</dbReference>
<gene>
    <name evidence="2" type="ORF">IAC58_01815</name>
</gene>
<protein>
    <recommendedName>
        <fullName evidence="4">Lipoprotein</fullName>
    </recommendedName>
</protein>
<evidence type="ECO:0000313" key="2">
    <source>
        <dbReference type="EMBL" id="MBO8427281.1"/>
    </source>
</evidence>
<proteinExistence type="predicted"/>
<dbReference type="Proteomes" id="UP000823613">
    <property type="component" value="Unassembled WGS sequence"/>
</dbReference>
<name>A0A9D9GW07_9BACL</name>
<organism evidence="2 3">
    <name type="scientific">Candidatus Onthovivens merdipullorum</name>
    <dbReference type="NCBI Taxonomy" id="2840889"/>
    <lineage>
        <taxon>Bacteria</taxon>
        <taxon>Bacillati</taxon>
        <taxon>Bacillota</taxon>
        <taxon>Bacilli</taxon>
        <taxon>Bacillales</taxon>
        <taxon>Candidatus Onthovivens</taxon>
    </lineage>
</organism>
<accession>A0A9D9GW07</accession>
<feature type="signal peptide" evidence="1">
    <location>
        <begin position="1"/>
        <end position="19"/>
    </location>
</feature>
<dbReference type="PROSITE" id="PS51257">
    <property type="entry name" value="PROKAR_LIPOPROTEIN"/>
    <property type="match status" value="1"/>
</dbReference>
<keyword evidence="1" id="KW-0732">Signal</keyword>
<dbReference type="AlphaFoldDB" id="A0A9D9GW07"/>
<sequence>MKKKSFVFPIAALATLSLSGCKVTTDPNKDFVEEALGYYKKLRENEGITDDKAEFHAWYYDSHLLKGVVFNSLTDYEYLGLVNFQNLCFSETENKYYMDIPNYEVGFDFETGDVTMPEFFENPIDFINELPLVLIKNDEEFGKEDVYSKFNENGEIVDEASSDNYDPMLFYLNDFSYSFDNEALSEFNLNYEGKATAILKRDVYGLIEDAINESGVEIPLDISITDILLRSYNKSNKIEDDSLMPDEVTIPGTFNGKEVVVGPMGLSQLFTTRSIDDVSSIVIEDGVTTLSFFALDGAKKLTNLTLPSTLSDLSLSSLANLNLDTLYVSDTENEIDIIEANGLNLNFEFDFNGESEEITIGAPFDNTTISNKLIFENYDNKNVGSFPYNDVNFTNGINNSLTFVNSAGEGTYNSISEGLSDNDAFNPMFSLNNIGENKEISDVNLKSINADKHLYLSTSKFDLNNNLYLADSKVYRSFSYVKSDSGNEKIKLKLLDDLEISGELVLSGVIGSNGTLEGLIVGDYATLDLNGHKITIKNGGIIDSNGLITDSSIDKTGEIIVENGGTIKTNLVTNSLNSIAYQTSLEKGISPFSTYDTRYLNTKVTLVNGANFIVKNSAFSSDLVYRNKEINFIGENGVFSYDNLENTDGEIVINSGDNLLNIDINNDVTFNDFSYIDSKNGEAKYDIYFPLVNEKVNINLIDGSLTLNSKASINYGGTLNINGSLNLNNQLFVLNTFNNRDGGELKLNGTLNINENAGLKGNVNVSETIFNQFKNNNFKNLNVNFTYLEGSFDTNNQVINIDREFNYPLIVKFNEYEYYRNNNSYYYLNNNEIYLSNGDIIGSKSNDSSEKWVIIYNKENIDVTSNNNYPSRFTSLDELNTYIINDDASIIELPNCDENSIYTLDGETYILYQDKLVKGDLIRSLTSFDVFSSDDGRYFIKDNGASNYELTYTFEKDHLLAISKSGVNISLNNFDPNYFSKLYFIEDENNIIEIPLKNYDYTNHLISYQNRNYLIDINGQVIENVSLDADNNLICLTSNSETYAYGYVNGWEKVDRKGNTDFYRTSISTGIYDGLVYLENNGNPKFERCLEYNNEFSRGYIFYQLVDLDTINPTSNFALLNKETEKIDVLTKVGGLNFKLDDLAEGIRDALPSDVDDFIGYRYFILNGEYYIFVNNENEDGSANIEMVKLNRSPVYNDLILEENEKIDFRMLFSLLGISVTLEDGREVKYYLDLNNVIASGDNASLEDNSYLGLAVYKSTFDFDLNELN</sequence>
<feature type="chain" id="PRO_5039249375" description="Lipoprotein" evidence="1">
    <location>
        <begin position="20"/>
        <end position="1269"/>
    </location>
</feature>